<evidence type="ECO:0000256" key="4">
    <source>
        <dbReference type="ARBA" id="ARBA00022989"/>
    </source>
</evidence>
<feature type="transmembrane region" description="Helical" evidence="6">
    <location>
        <begin position="66"/>
        <end position="89"/>
    </location>
</feature>
<feature type="transmembrane region" description="Helical" evidence="6">
    <location>
        <begin position="245"/>
        <end position="263"/>
    </location>
</feature>
<feature type="domain" description="Copper resistance protein D" evidence="7">
    <location>
        <begin position="237"/>
        <end position="341"/>
    </location>
</feature>
<comment type="subcellular location">
    <subcellularLocation>
        <location evidence="1">Cell membrane</location>
        <topology evidence="1">Multi-pass membrane protein</topology>
    </subcellularLocation>
</comment>
<dbReference type="Proteomes" id="UP000294508">
    <property type="component" value="Unassembled WGS sequence"/>
</dbReference>
<evidence type="ECO:0000256" key="2">
    <source>
        <dbReference type="ARBA" id="ARBA00022475"/>
    </source>
</evidence>
<gene>
    <name evidence="8" type="ORF">EV652_102722</name>
</gene>
<evidence type="ECO:0000256" key="6">
    <source>
        <dbReference type="SAM" id="Phobius"/>
    </source>
</evidence>
<evidence type="ECO:0000256" key="3">
    <source>
        <dbReference type="ARBA" id="ARBA00022692"/>
    </source>
</evidence>
<feature type="transmembrane region" description="Helical" evidence="6">
    <location>
        <begin position="21"/>
        <end position="46"/>
    </location>
</feature>
<reference evidence="8 9" key="1">
    <citation type="journal article" date="2015" name="Stand. Genomic Sci.">
        <title>Genomic Encyclopedia of Bacterial and Archaeal Type Strains, Phase III: the genomes of soil and plant-associated and newly described type strains.</title>
        <authorList>
            <person name="Whitman W.B."/>
            <person name="Woyke T."/>
            <person name="Klenk H.P."/>
            <person name="Zhou Y."/>
            <person name="Lilburn T.G."/>
            <person name="Beck B.J."/>
            <person name="De Vos P."/>
            <person name="Vandamme P."/>
            <person name="Eisen J.A."/>
            <person name="Garrity G."/>
            <person name="Hugenholtz P."/>
            <person name="Kyrpides N.C."/>
        </authorList>
    </citation>
    <scope>NUCLEOTIDE SEQUENCE [LARGE SCALE GENOMIC DNA]</scope>
    <source>
        <strain evidence="8 9">VKM Ac-2572</strain>
    </source>
</reference>
<comment type="caution">
    <text evidence="8">The sequence shown here is derived from an EMBL/GenBank/DDBJ whole genome shotgun (WGS) entry which is preliminary data.</text>
</comment>
<name>A0A4R2HTJ6_9ACTN</name>
<dbReference type="EMBL" id="SLWN01000002">
    <property type="protein sequence ID" value="TCO34654.1"/>
    <property type="molecule type" value="Genomic_DNA"/>
</dbReference>
<dbReference type="GO" id="GO:0006825">
    <property type="term" value="P:copper ion transport"/>
    <property type="evidence" value="ECO:0007669"/>
    <property type="project" value="InterPro"/>
</dbReference>
<evidence type="ECO:0000256" key="5">
    <source>
        <dbReference type="ARBA" id="ARBA00023136"/>
    </source>
</evidence>
<evidence type="ECO:0000259" key="7">
    <source>
        <dbReference type="Pfam" id="PF05425"/>
    </source>
</evidence>
<keyword evidence="9" id="KW-1185">Reference proteome</keyword>
<feature type="transmembrane region" description="Helical" evidence="6">
    <location>
        <begin position="323"/>
        <end position="342"/>
    </location>
</feature>
<dbReference type="InterPro" id="IPR008457">
    <property type="entry name" value="Cu-R_CopD_dom"/>
</dbReference>
<dbReference type="GO" id="GO:0005886">
    <property type="term" value="C:plasma membrane"/>
    <property type="evidence" value="ECO:0007669"/>
    <property type="project" value="UniProtKB-SubCell"/>
</dbReference>
<keyword evidence="5 6" id="KW-0472">Membrane</keyword>
<evidence type="ECO:0000313" key="8">
    <source>
        <dbReference type="EMBL" id="TCO34654.1"/>
    </source>
</evidence>
<feature type="transmembrane region" description="Helical" evidence="6">
    <location>
        <begin position="204"/>
        <end position="233"/>
    </location>
</feature>
<evidence type="ECO:0000256" key="1">
    <source>
        <dbReference type="ARBA" id="ARBA00004651"/>
    </source>
</evidence>
<feature type="transmembrane region" description="Helical" evidence="6">
    <location>
        <begin position="152"/>
        <end position="170"/>
    </location>
</feature>
<dbReference type="Pfam" id="PF05425">
    <property type="entry name" value="CopD"/>
    <property type="match status" value="1"/>
</dbReference>
<dbReference type="AlphaFoldDB" id="A0A4R2HTJ6"/>
<feature type="transmembrane region" description="Helical" evidence="6">
    <location>
        <begin position="283"/>
        <end position="303"/>
    </location>
</feature>
<proteinExistence type="predicted"/>
<evidence type="ECO:0000313" key="9">
    <source>
        <dbReference type="Proteomes" id="UP000294508"/>
    </source>
</evidence>
<protein>
    <submittedName>
        <fullName evidence="8">Putative copper export protein</fullName>
    </submittedName>
</protein>
<keyword evidence="4 6" id="KW-1133">Transmembrane helix</keyword>
<dbReference type="PANTHER" id="PTHR34820:SF4">
    <property type="entry name" value="INNER MEMBRANE PROTEIN YEBZ"/>
    <property type="match status" value="1"/>
</dbReference>
<sequence length="345" mass="34749">MSAGSPSPVSAGQGSGRRSSWVLAVGMVAVGIVVMVIALAAAGGAPQRPPEGLIGAGMPLSWSVPVLRFIADAAAIATGGALLAGVLLLPATDGKLGPQALRACQDAAVAAGVWAVASVGGLITSAAVILGIPLSHLADHASAAGELDQVRALAVTVVLTAILAVILSGCRTTRGARFAVVLTAAALTGPLLTGHGAIERTGFWSVLATSSLVVHVFAATAWIGGLGAVLHYARGRHAVEQFSRLALVCAIAMGVTGLLTGEIHLGDREDGWGLITQWVTSGYGALVFAKTVAFAVLVTVGWWHRRTTLPDLAAGDPAAFRRLAVVELLIMAATVGLAVALSRTP</sequence>
<feature type="transmembrane region" description="Helical" evidence="6">
    <location>
        <begin position="109"/>
        <end position="132"/>
    </location>
</feature>
<keyword evidence="3 6" id="KW-0812">Transmembrane</keyword>
<keyword evidence="2" id="KW-1003">Cell membrane</keyword>
<dbReference type="InterPro" id="IPR032694">
    <property type="entry name" value="CopC/D"/>
</dbReference>
<dbReference type="OrthoDB" id="5241646at2"/>
<feature type="transmembrane region" description="Helical" evidence="6">
    <location>
        <begin position="177"/>
        <end position="198"/>
    </location>
</feature>
<dbReference type="RefSeq" id="WP_132208399.1">
    <property type="nucleotide sequence ID" value="NZ_SLWN01000002.1"/>
</dbReference>
<organism evidence="8 9">
    <name type="scientific">Kribbella steppae</name>
    <dbReference type="NCBI Taxonomy" id="2512223"/>
    <lineage>
        <taxon>Bacteria</taxon>
        <taxon>Bacillati</taxon>
        <taxon>Actinomycetota</taxon>
        <taxon>Actinomycetes</taxon>
        <taxon>Propionibacteriales</taxon>
        <taxon>Kribbellaceae</taxon>
        <taxon>Kribbella</taxon>
    </lineage>
</organism>
<accession>A0A4R2HTJ6</accession>
<dbReference type="PANTHER" id="PTHR34820">
    <property type="entry name" value="INNER MEMBRANE PROTEIN YEBZ"/>
    <property type="match status" value="1"/>
</dbReference>